<comment type="caution">
    <text evidence="2">The sequence shown here is derived from an EMBL/GenBank/DDBJ whole genome shotgun (WGS) entry which is preliminary data.</text>
</comment>
<feature type="compositionally biased region" description="Basic and acidic residues" evidence="1">
    <location>
        <begin position="40"/>
        <end position="79"/>
    </location>
</feature>
<evidence type="ECO:0000256" key="1">
    <source>
        <dbReference type="SAM" id="MobiDB-lite"/>
    </source>
</evidence>
<sequence length="121" mass="13535">MGPQKESEVWWARGPSRTDRPLNKSTRGTPFHRGPLLTVKSERGREEGHENESDLCRKGRGRGRADDKGHLEHESRGGEGEVEEDPARAGPRVVWSRKIPPLPRCAPSRRPFGFKTCLGDG</sequence>
<accession>A0AAV4X9A7</accession>
<dbReference type="AlphaFoldDB" id="A0AAV4X9A7"/>
<organism evidence="2 3">
    <name type="scientific">Caerostris extrusa</name>
    <name type="common">Bark spider</name>
    <name type="synonym">Caerostris bankana</name>
    <dbReference type="NCBI Taxonomy" id="172846"/>
    <lineage>
        <taxon>Eukaryota</taxon>
        <taxon>Metazoa</taxon>
        <taxon>Ecdysozoa</taxon>
        <taxon>Arthropoda</taxon>
        <taxon>Chelicerata</taxon>
        <taxon>Arachnida</taxon>
        <taxon>Araneae</taxon>
        <taxon>Araneomorphae</taxon>
        <taxon>Entelegynae</taxon>
        <taxon>Araneoidea</taxon>
        <taxon>Araneidae</taxon>
        <taxon>Caerostris</taxon>
    </lineage>
</organism>
<keyword evidence="3" id="KW-1185">Reference proteome</keyword>
<gene>
    <name evidence="2" type="ORF">CEXT_472821</name>
</gene>
<feature type="region of interest" description="Disordered" evidence="1">
    <location>
        <begin position="1"/>
        <end position="121"/>
    </location>
</feature>
<evidence type="ECO:0000313" key="2">
    <source>
        <dbReference type="EMBL" id="GIY91202.1"/>
    </source>
</evidence>
<dbReference type="Proteomes" id="UP001054945">
    <property type="component" value="Unassembled WGS sequence"/>
</dbReference>
<protein>
    <submittedName>
        <fullName evidence="2">Uncharacterized protein</fullName>
    </submittedName>
</protein>
<evidence type="ECO:0000313" key="3">
    <source>
        <dbReference type="Proteomes" id="UP001054945"/>
    </source>
</evidence>
<proteinExistence type="predicted"/>
<name>A0AAV4X9A7_CAEEX</name>
<dbReference type="EMBL" id="BPLR01017389">
    <property type="protein sequence ID" value="GIY91202.1"/>
    <property type="molecule type" value="Genomic_DNA"/>
</dbReference>
<reference evidence="2 3" key="1">
    <citation type="submission" date="2021-06" db="EMBL/GenBank/DDBJ databases">
        <title>Caerostris extrusa draft genome.</title>
        <authorList>
            <person name="Kono N."/>
            <person name="Arakawa K."/>
        </authorList>
    </citation>
    <scope>NUCLEOTIDE SEQUENCE [LARGE SCALE GENOMIC DNA]</scope>
</reference>